<gene>
    <name evidence="1" type="ORF">NUW54_g13150</name>
</gene>
<reference evidence="1" key="1">
    <citation type="submission" date="2022-08" db="EMBL/GenBank/DDBJ databases">
        <title>Genome Sequence of Pycnoporus sanguineus.</title>
        <authorList>
            <person name="Buettner E."/>
        </authorList>
    </citation>
    <scope>NUCLEOTIDE SEQUENCE</scope>
    <source>
        <strain evidence="1">CG-C14</strain>
    </source>
</reference>
<sequence length="77" mass="8787">MYSNPSQLDEQPITKYNVAEYRKHIALVSQEPTLYAGSIRFNVMLGATKPREEVTQEEIEAACRDANILEFIQSLPE</sequence>
<comment type="caution">
    <text evidence="1">The sequence shown here is derived from an EMBL/GenBank/DDBJ whole genome shotgun (WGS) entry which is preliminary data.</text>
</comment>
<protein>
    <submittedName>
        <fullName evidence="1">Uncharacterized protein</fullName>
    </submittedName>
</protein>
<dbReference type="Proteomes" id="UP001144978">
    <property type="component" value="Unassembled WGS sequence"/>
</dbReference>
<keyword evidence="2" id="KW-1185">Reference proteome</keyword>
<evidence type="ECO:0000313" key="2">
    <source>
        <dbReference type="Proteomes" id="UP001144978"/>
    </source>
</evidence>
<proteinExistence type="predicted"/>
<evidence type="ECO:0000313" key="1">
    <source>
        <dbReference type="EMBL" id="KAJ2968662.1"/>
    </source>
</evidence>
<dbReference type="EMBL" id="JANSHE010005957">
    <property type="protein sequence ID" value="KAJ2968662.1"/>
    <property type="molecule type" value="Genomic_DNA"/>
</dbReference>
<name>A0ACC1MNS8_9APHY</name>
<organism evidence="1 2">
    <name type="scientific">Trametes sanguinea</name>
    <dbReference type="NCBI Taxonomy" id="158606"/>
    <lineage>
        <taxon>Eukaryota</taxon>
        <taxon>Fungi</taxon>
        <taxon>Dikarya</taxon>
        <taxon>Basidiomycota</taxon>
        <taxon>Agaricomycotina</taxon>
        <taxon>Agaricomycetes</taxon>
        <taxon>Polyporales</taxon>
        <taxon>Polyporaceae</taxon>
        <taxon>Trametes</taxon>
    </lineage>
</organism>
<accession>A0ACC1MNS8</accession>